<dbReference type="Gene3D" id="2.40.400.10">
    <property type="entry name" value="Acetoacetate decarboxylase-like"/>
    <property type="match status" value="1"/>
</dbReference>
<dbReference type="Pfam" id="PF09844">
    <property type="entry name" value="DUF2071"/>
    <property type="match status" value="1"/>
</dbReference>
<dbReference type="Proteomes" id="UP000564644">
    <property type="component" value="Unassembled WGS sequence"/>
</dbReference>
<organism evidence="1 2">
    <name type="scientific">Cohnella zeiphila</name>
    <dbReference type="NCBI Taxonomy" id="2761120"/>
    <lineage>
        <taxon>Bacteria</taxon>
        <taxon>Bacillati</taxon>
        <taxon>Bacillota</taxon>
        <taxon>Bacilli</taxon>
        <taxon>Bacillales</taxon>
        <taxon>Paenibacillaceae</taxon>
        <taxon>Cohnella</taxon>
    </lineage>
</organism>
<evidence type="ECO:0000313" key="1">
    <source>
        <dbReference type="EMBL" id="MBB6729505.1"/>
    </source>
</evidence>
<sequence length="249" mass="28535">MNVQEIAASREHRPIPYPEGCWIARQAWENVLFLHWPVREADIAPFVPAPLQLDRLEGRPWLSVLPFRVTGMGLRGLPPIPYAGRFLELNVRTYVTYKGVPGVCFLSLDATNRLAVEVARRLHLPYLKARMSISEEHGRIRYRCERTDRRQPSAEFAGTCRIGEDAAFLAEPGTDLHWLTERYRMYTASRKGKPLAADIHHGPWALRRPEAEIERNTMAACGGIRLPGAPSWMTYTERMEVLIWPIRPV</sequence>
<comment type="caution">
    <text evidence="1">The sequence shown here is derived from an EMBL/GenBank/DDBJ whole genome shotgun (WGS) entry which is preliminary data.</text>
</comment>
<reference evidence="1 2" key="1">
    <citation type="submission" date="2020-08" db="EMBL/GenBank/DDBJ databases">
        <title>Cohnella phylogeny.</title>
        <authorList>
            <person name="Dunlap C."/>
        </authorList>
    </citation>
    <scope>NUCLEOTIDE SEQUENCE [LARGE SCALE GENOMIC DNA]</scope>
    <source>
        <strain evidence="1 2">CBP 2801</strain>
    </source>
</reference>
<dbReference type="InterPro" id="IPR023375">
    <property type="entry name" value="ADC_dom_sf"/>
</dbReference>
<evidence type="ECO:0000313" key="2">
    <source>
        <dbReference type="Proteomes" id="UP000564644"/>
    </source>
</evidence>
<proteinExistence type="predicted"/>
<dbReference type="EMBL" id="JACJVO010000001">
    <property type="protein sequence ID" value="MBB6729505.1"/>
    <property type="molecule type" value="Genomic_DNA"/>
</dbReference>
<dbReference type="PANTHER" id="PTHR39186">
    <property type="entry name" value="DUF2071 FAMILY PROTEIN"/>
    <property type="match status" value="1"/>
</dbReference>
<dbReference type="PANTHER" id="PTHR39186:SF1">
    <property type="entry name" value="DUF2071 DOMAIN-CONTAINING PROTEIN"/>
    <property type="match status" value="1"/>
</dbReference>
<accession>A0A7X0VTM1</accession>
<protein>
    <submittedName>
        <fullName evidence="1">DUF2071 domain-containing protein</fullName>
    </submittedName>
</protein>
<dbReference type="RefSeq" id="WP_185127166.1">
    <property type="nucleotide sequence ID" value="NZ_JACJVO010000001.1"/>
</dbReference>
<name>A0A7X0VTM1_9BACL</name>
<dbReference type="InterPro" id="IPR018644">
    <property type="entry name" value="DUF2071"/>
</dbReference>
<dbReference type="SUPFAM" id="SSF160104">
    <property type="entry name" value="Acetoacetate decarboxylase-like"/>
    <property type="match status" value="1"/>
</dbReference>
<gene>
    <name evidence="1" type="ORF">H7C18_01165</name>
</gene>
<dbReference type="AlphaFoldDB" id="A0A7X0VTM1"/>
<keyword evidence="2" id="KW-1185">Reference proteome</keyword>